<reference evidence="2 3" key="1">
    <citation type="submission" date="2023-06" db="EMBL/GenBank/DDBJ databases">
        <title>Sporosarcina sp. nov., isolated from Korean traditional fermented seafood 'Jeotgal'.</title>
        <authorList>
            <person name="Yang A.I."/>
            <person name="Shin N.-R."/>
        </authorList>
    </citation>
    <scope>NUCLEOTIDE SEQUENCE [LARGE SCALE GENOMIC DNA]</scope>
    <source>
        <strain evidence="2 3">KCTC43456</strain>
    </source>
</reference>
<keyword evidence="1" id="KW-1133">Transmembrane helix</keyword>
<comment type="caution">
    <text evidence="2">The sequence shown here is derived from an EMBL/GenBank/DDBJ whole genome shotgun (WGS) entry which is preliminary data.</text>
</comment>
<keyword evidence="1" id="KW-0812">Transmembrane</keyword>
<evidence type="ECO:0008006" key="4">
    <source>
        <dbReference type="Google" id="ProtNLM"/>
    </source>
</evidence>
<feature type="transmembrane region" description="Helical" evidence="1">
    <location>
        <begin position="6"/>
        <end position="26"/>
    </location>
</feature>
<dbReference type="AlphaFoldDB" id="A0AAW9AA13"/>
<dbReference type="RefSeq" id="WP_283734070.1">
    <property type="nucleotide sequence ID" value="NZ_CP125968.1"/>
</dbReference>
<dbReference type="Proteomes" id="UP001271648">
    <property type="component" value="Unassembled WGS sequence"/>
</dbReference>
<gene>
    <name evidence="2" type="ORF">QTL97_12860</name>
</gene>
<dbReference type="EMBL" id="JAUBDJ010000008">
    <property type="protein sequence ID" value="MDW0117830.1"/>
    <property type="molecule type" value="Genomic_DNA"/>
</dbReference>
<evidence type="ECO:0000313" key="2">
    <source>
        <dbReference type="EMBL" id="MDW0117830.1"/>
    </source>
</evidence>
<keyword evidence="3" id="KW-1185">Reference proteome</keyword>
<name>A0AAW9AA13_9BACL</name>
<evidence type="ECO:0000256" key="1">
    <source>
        <dbReference type="SAM" id="Phobius"/>
    </source>
</evidence>
<protein>
    <recommendedName>
        <fullName evidence="4">YtzI protein</fullName>
    </recommendedName>
</protein>
<keyword evidence="1" id="KW-0472">Membrane</keyword>
<sequence>MGLMYTTVIGYAVILGISAYFTMHYLSKALNSSDAVTIDPKPEVK</sequence>
<accession>A0AAW9AA13</accession>
<proteinExistence type="predicted"/>
<evidence type="ECO:0000313" key="3">
    <source>
        <dbReference type="Proteomes" id="UP001271648"/>
    </source>
</evidence>
<organism evidence="2 3">
    <name type="scientific">Sporosarcina thermotolerans</name>
    <dbReference type="NCBI Taxonomy" id="633404"/>
    <lineage>
        <taxon>Bacteria</taxon>
        <taxon>Bacillati</taxon>
        <taxon>Bacillota</taxon>
        <taxon>Bacilli</taxon>
        <taxon>Bacillales</taxon>
        <taxon>Caryophanaceae</taxon>
        <taxon>Sporosarcina</taxon>
    </lineage>
</organism>